<gene>
    <name evidence="1" type="ORF">SDC9_174281</name>
</gene>
<sequence length="94" mass="10857">MRQAARLPEQFLHTFPRDLIGIFIRHHKDPMIIRENVRHLFNGVIGHLDYFRRDAVMLLRAGAFHFNHDVISSSSIAFSGRLKAAQTAVLYETV</sequence>
<accession>A0A645GJG9</accession>
<protein>
    <submittedName>
        <fullName evidence="1">Uncharacterized protein</fullName>
    </submittedName>
</protein>
<comment type="caution">
    <text evidence="1">The sequence shown here is derived from an EMBL/GenBank/DDBJ whole genome shotgun (WGS) entry which is preliminary data.</text>
</comment>
<proteinExistence type="predicted"/>
<organism evidence="1">
    <name type="scientific">bioreactor metagenome</name>
    <dbReference type="NCBI Taxonomy" id="1076179"/>
    <lineage>
        <taxon>unclassified sequences</taxon>
        <taxon>metagenomes</taxon>
        <taxon>ecological metagenomes</taxon>
    </lineage>
</organism>
<reference evidence="1" key="1">
    <citation type="submission" date="2019-08" db="EMBL/GenBank/DDBJ databases">
        <authorList>
            <person name="Kucharzyk K."/>
            <person name="Murdoch R.W."/>
            <person name="Higgins S."/>
            <person name="Loffler F."/>
        </authorList>
    </citation>
    <scope>NUCLEOTIDE SEQUENCE</scope>
</reference>
<dbReference type="AlphaFoldDB" id="A0A645GJG9"/>
<name>A0A645GJG9_9ZZZZ</name>
<dbReference type="EMBL" id="VSSQ01076529">
    <property type="protein sequence ID" value="MPN26855.1"/>
    <property type="molecule type" value="Genomic_DNA"/>
</dbReference>
<evidence type="ECO:0000313" key="1">
    <source>
        <dbReference type="EMBL" id="MPN26855.1"/>
    </source>
</evidence>